<protein>
    <submittedName>
        <fullName evidence="1">Uncharacterized protein</fullName>
    </submittedName>
</protein>
<evidence type="ECO:0000313" key="1">
    <source>
        <dbReference type="EMBL" id="CAI9597696.1"/>
    </source>
</evidence>
<sequence length="43" mass="4993">MLMFKHLLQTYWKKSAFLFLALCLNQGGLTIWKLGHCPRAQGQ</sequence>
<evidence type="ECO:0000313" key="2">
    <source>
        <dbReference type="Proteomes" id="UP001162483"/>
    </source>
</evidence>
<reference evidence="1" key="1">
    <citation type="submission" date="2023-05" db="EMBL/GenBank/DDBJ databases">
        <authorList>
            <person name="Stuckert A."/>
        </authorList>
    </citation>
    <scope>NUCLEOTIDE SEQUENCE</scope>
</reference>
<comment type="caution">
    <text evidence="1">The sequence shown here is derived from an EMBL/GenBank/DDBJ whole genome shotgun (WGS) entry which is preliminary data.</text>
</comment>
<keyword evidence="2" id="KW-1185">Reference proteome</keyword>
<name>A0ABN9FMY4_9NEOB</name>
<organism evidence="1 2">
    <name type="scientific">Staurois parvus</name>
    <dbReference type="NCBI Taxonomy" id="386267"/>
    <lineage>
        <taxon>Eukaryota</taxon>
        <taxon>Metazoa</taxon>
        <taxon>Chordata</taxon>
        <taxon>Craniata</taxon>
        <taxon>Vertebrata</taxon>
        <taxon>Euteleostomi</taxon>
        <taxon>Amphibia</taxon>
        <taxon>Batrachia</taxon>
        <taxon>Anura</taxon>
        <taxon>Neobatrachia</taxon>
        <taxon>Ranoidea</taxon>
        <taxon>Ranidae</taxon>
        <taxon>Staurois</taxon>
    </lineage>
</organism>
<dbReference type="Proteomes" id="UP001162483">
    <property type="component" value="Unassembled WGS sequence"/>
</dbReference>
<accession>A0ABN9FMY4</accession>
<dbReference type="EMBL" id="CATNWA010017061">
    <property type="protein sequence ID" value="CAI9597696.1"/>
    <property type="molecule type" value="Genomic_DNA"/>
</dbReference>
<proteinExistence type="predicted"/>
<gene>
    <name evidence="1" type="ORF">SPARVUS_LOCUS12289028</name>
</gene>